<dbReference type="RefSeq" id="WP_189253804.1">
    <property type="nucleotide sequence ID" value="NZ_BMRE01000007.1"/>
</dbReference>
<reference evidence="11" key="1">
    <citation type="journal article" date="2019" name="Int. J. Syst. Evol. Microbiol.">
        <title>The Global Catalogue of Microorganisms (GCM) 10K type strain sequencing project: providing services to taxonomists for standard genome sequencing and annotation.</title>
        <authorList>
            <consortium name="The Broad Institute Genomics Platform"/>
            <consortium name="The Broad Institute Genome Sequencing Center for Infectious Disease"/>
            <person name="Wu L."/>
            <person name="Ma J."/>
        </authorList>
    </citation>
    <scope>NUCLEOTIDE SEQUENCE [LARGE SCALE GENOMIC DNA]</scope>
    <source>
        <strain evidence="11">JCM 3296</strain>
    </source>
</reference>
<gene>
    <name evidence="10" type="ORF">GCM10010178_25240</name>
</gene>
<keyword evidence="6 8" id="KW-0408">Iron</keyword>
<dbReference type="PROSITE" id="PS00086">
    <property type="entry name" value="CYTOCHROME_P450"/>
    <property type="match status" value="1"/>
</dbReference>
<dbReference type="EMBL" id="BMRE01000007">
    <property type="protein sequence ID" value="GGU31848.1"/>
    <property type="molecule type" value="Genomic_DNA"/>
</dbReference>
<comment type="similarity">
    <text evidence="2 8">Belongs to the cytochrome P450 family.</text>
</comment>
<protein>
    <submittedName>
        <fullName evidence="10">Hypothetical cytochrome P450</fullName>
    </submittedName>
</protein>
<keyword evidence="3 8" id="KW-0349">Heme</keyword>
<evidence type="ECO:0000313" key="11">
    <source>
        <dbReference type="Proteomes" id="UP000649573"/>
    </source>
</evidence>
<dbReference type="InterPro" id="IPR017972">
    <property type="entry name" value="Cyt_P450_CS"/>
</dbReference>
<dbReference type="Proteomes" id="UP000649573">
    <property type="component" value="Unassembled WGS sequence"/>
</dbReference>
<evidence type="ECO:0000256" key="2">
    <source>
        <dbReference type="ARBA" id="ARBA00010617"/>
    </source>
</evidence>
<sequence>MAIKRVPTPAGDEAWLVTGYDQVRALLADRRLGRGHADPDNAPRFVDSVPLGRPHKATQEEENERHAWMRRLLAPSFSARNMESLRPRVRHLVDGLLDDLVALPQPADFHEAVSFPLPVLVICELLGVPYEDRETFRGWSEAMSTLNNPQKSQEGFMCLWTYMGELVARKKKEPGDDVITRLIEGTPPGQDEVVAQLSAGLLFAGHETTVAAIDRGVMLLSLNPGQWDALRENPQNVPDVVEEILRHRSPVAARSDDSGMPRYAMSDIEIEGVRIPAGDLVLLGIGQANRDETRFPDPAAFLPRESNPHLTFGHGPRFCVGAPLARVELTEVFTALVTRFATFGLAVDVAQLTLRAEQLVGGVAELPVRWTAS</sequence>
<evidence type="ECO:0000256" key="9">
    <source>
        <dbReference type="SAM" id="MobiDB-lite"/>
    </source>
</evidence>
<dbReference type="Gene3D" id="1.10.630.10">
    <property type="entry name" value="Cytochrome P450"/>
    <property type="match status" value="1"/>
</dbReference>
<evidence type="ECO:0000256" key="6">
    <source>
        <dbReference type="ARBA" id="ARBA00023004"/>
    </source>
</evidence>
<keyword evidence="7 8" id="KW-0503">Monooxygenase</keyword>
<comment type="cofactor">
    <cofactor evidence="1">
        <name>heme</name>
        <dbReference type="ChEBI" id="CHEBI:30413"/>
    </cofactor>
</comment>
<keyword evidence="4 8" id="KW-0479">Metal-binding</keyword>
<dbReference type="PRINTS" id="PR00359">
    <property type="entry name" value="BP450"/>
</dbReference>
<organism evidence="10 11">
    <name type="scientific">Lentzea flava</name>
    <dbReference type="NCBI Taxonomy" id="103732"/>
    <lineage>
        <taxon>Bacteria</taxon>
        <taxon>Bacillati</taxon>
        <taxon>Actinomycetota</taxon>
        <taxon>Actinomycetes</taxon>
        <taxon>Pseudonocardiales</taxon>
        <taxon>Pseudonocardiaceae</taxon>
        <taxon>Lentzea</taxon>
    </lineage>
</organism>
<evidence type="ECO:0000313" key="10">
    <source>
        <dbReference type="EMBL" id="GGU31848.1"/>
    </source>
</evidence>
<evidence type="ECO:0000256" key="8">
    <source>
        <dbReference type="RuleBase" id="RU000461"/>
    </source>
</evidence>
<dbReference type="PANTHER" id="PTHR46696">
    <property type="entry name" value="P450, PUTATIVE (EUROFUNG)-RELATED"/>
    <property type="match status" value="1"/>
</dbReference>
<dbReference type="InterPro" id="IPR036396">
    <property type="entry name" value="Cyt_P450_sf"/>
</dbReference>
<name>A0ABQ2UGB1_9PSEU</name>
<evidence type="ECO:0000256" key="4">
    <source>
        <dbReference type="ARBA" id="ARBA00022723"/>
    </source>
</evidence>
<evidence type="ECO:0000256" key="3">
    <source>
        <dbReference type="ARBA" id="ARBA00022617"/>
    </source>
</evidence>
<comment type="caution">
    <text evidence="10">The sequence shown here is derived from an EMBL/GenBank/DDBJ whole genome shotgun (WGS) entry which is preliminary data.</text>
</comment>
<evidence type="ECO:0000256" key="5">
    <source>
        <dbReference type="ARBA" id="ARBA00023002"/>
    </source>
</evidence>
<accession>A0ABQ2UGB1</accession>
<dbReference type="CDD" id="cd11031">
    <property type="entry name" value="Cyp158A-like"/>
    <property type="match status" value="1"/>
</dbReference>
<dbReference type="InterPro" id="IPR001128">
    <property type="entry name" value="Cyt_P450"/>
</dbReference>
<keyword evidence="5 8" id="KW-0560">Oxidoreductase</keyword>
<dbReference type="PANTHER" id="PTHR46696:SF5">
    <property type="entry name" value="CYTOCHROME P450 BJ-1"/>
    <property type="match status" value="1"/>
</dbReference>
<dbReference type="InterPro" id="IPR002397">
    <property type="entry name" value="Cyt_P450_B"/>
</dbReference>
<keyword evidence="11" id="KW-1185">Reference proteome</keyword>
<dbReference type="PRINTS" id="PR00385">
    <property type="entry name" value="P450"/>
</dbReference>
<proteinExistence type="inferred from homology"/>
<dbReference type="SUPFAM" id="SSF48264">
    <property type="entry name" value="Cytochrome P450"/>
    <property type="match status" value="1"/>
</dbReference>
<feature type="region of interest" description="Disordered" evidence="9">
    <location>
        <begin position="33"/>
        <end position="63"/>
    </location>
</feature>
<evidence type="ECO:0000256" key="7">
    <source>
        <dbReference type="ARBA" id="ARBA00023033"/>
    </source>
</evidence>
<dbReference type="Pfam" id="PF00067">
    <property type="entry name" value="p450"/>
    <property type="match status" value="1"/>
</dbReference>
<evidence type="ECO:0000256" key="1">
    <source>
        <dbReference type="ARBA" id="ARBA00001971"/>
    </source>
</evidence>